<proteinExistence type="predicted"/>
<keyword evidence="2" id="KW-1185">Reference proteome</keyword>
<dbReference type="Proteomes" id="UP000007266">
    <property type="component" value="Linkage group 6"/>
</dbReference>
<dbReference type="HOGENOM" id="CLU_1108342_0_0_1"/>
<evidence type="ECO:0000313" key="2">
    <source>
        <dbReference type="Proteomes" id="UP000007266"/>
    </source>
</evidence>
<protein>
    <submittedName>
        <fullName evidence="1">Uncharacterized protein</fullName>
    </submittedName>
</protein>
<name>D2A5F0_TRICA</name>
<accession>D2A5F0</accession>
<dbReference type="InParanoid" id="D2A5F0"/>
<dbReference type="EMBL" id="KQ971345">
    <property type="protein sequence ID" value="EFA05088.1"/>
    <property type="molecule type" value="Genomic_DNA"/>
</dbReference>
<sequence length="251" mass="28587">MKCRQSKSSPGRFLRGDRLNGKERDDEEIRVYVDIHVHLINETVRVNKFGIRSVHKELFIIRIASVLNYDFRSDFLKFNLLCDQQAVLSVGVSPGRGKWSSPGWVGDRQDIAGLVFRDVRTADDHFTYLTGQEVFANINYPTFVKQINAVIVRNLRRLISTPSSSLRQRMKEDEAPELRSLAQAPVLQFQVRCVAIANRTIPLIPTLSFILQSRELQISIMQDLTRVEPSYNIQDGVWLTADAKQAVATSV</sequence>
<evidence type="ECO:0000313" key="1">
    <source>
        <dbReference type="EMBL" id="EFA05088.1"/>
    </source>
</evidence>
<organism evidence="1 2">
    <name type="scientific">Tribolium castaneum</name>
    <name type="common">Red flour beetle</name>
    <dbReference type="NCBI Taxonomy" id="7070"/>
    <lineage>
        <taxon>Eukaryota</taxon>
        <taxon>Metazoa</taxon>
        <taxon>Ecdysozoa</taxon>
        <taxon>Arthropoda</taxon>
        <taxon>Hexapoda</taxon>
        <taxon>Insecta</taxon>
        <taxon>Pterygota</taxon>
        <taxon>Neoptera</taxon>
        <taxon>Endopterygota</taxon>
        <taxon>Coleoptera</taxon>
        <taxon>Polyphaga</taxon>
        <taxon>Cucujiformia</taxon>
        <taxon>Tenebrionidae</taxon>
        <taxon>Tenebrionidae incertae sedis</taxon>
        <taxon>Tribolium</taxon>
    </lineage>
</organism>
<reference evidence="1 2" key="1">
    <citation type="journal article" date="2008" name="Nature">
        <title>The genome of the model beetle and pest Tribolium castaneum.</title>
        <authorList>
            <consortium name="Tribolium Genome Sequencing Consortium"/>
            <person name="Richards S."/>
            <person name="Gibbs R.A."/>
            <person name="Weinstock G.M."/>
            <person name="Brown S.J."/>
            <person name="Denell R."/>
            <person name="Beeman R.W."/>
            <person name="Gibbs R."/>
            <person name="Beeman R.W."/>
            <person name="Brown S.J."/>
            <person name="Bucher G."/>
            <person name="Friedrich M."/>
            <person name="Grimmelikhuijzen C.J."/>
            <person name="Klingler M."/>
            <person name="Lorenzen M."/>
            <person name="Richards S."/>
            <person name="Roth S."/>
            <person name="Schroder R."/>
            <person name="Tautz D."/>
            <person name="Zdobnov E.M."/>
            <person name="Muzny D."/>
            <person name="Gibbs R.A."/>
            <person name="Weinstock G.M."/>
            <person name="Attaway T."/>
            <person name="Bell S."/>
            <person name="Buhay C.J."/>
            <person name="Chandrabose M.N."/>
            <person name="Chavez D."/>
            <person name="Clerk-Blankenburg K.P."/>
            <person name="Cree A."/>
            <person name="Dao M."/>
            <person name="Davis C."/>
            <person name="Chacko J."/>
            <person name="Dinh H."/>
            <person name="Dugan-Rocha S."/>
            <person name="Fowler G."/>
            <person name="Garner T.T."/>
            <person name="Garnes J."/>
            <person name="Gnirke A."/>
            <person name="Hawes A."/>
            <person name="Hernandez J."/>
            <person name="Hines S."/>
            <person name="Holder M."/>
            <person name="Hume J."/>
            <person name="Jhangiani S.N."/>
            <person name="Joshi V."/>
            <person name="Khan Z.M."/>
            <person name="Jackson L."/>
            <person name="Kovar C."/>
            <person name="Kowis A."/>
            <person name="Lee S."/>
            <person name="Lewis L.R."/>
            <person name="Margolis J."/>
            <person name="Morgan M."/>
            <person name="Nazareth L.V."/>
            <person name="Nguyen N."/>
            <person name="Okwuonu G."/>
            <person name="Parker D."/>
            <person name="Richards S."/>
            <person name="Ruiz S.J."/>
            <person name="Santibanez J."/>
            <person name="Savard J."/>
            <person name="Scherer S.E."/>
            <person name="Schneider B."/>
            <person name="Sodergren E."/>
            <person name="Tautz D."/>
            <person name="Vattahil S."/>
            <person name="Villasana D."/>
            <person name="White C.S."/>
            <person name="Wright R."/>
            <person name="Park Y."/>
            <person name="Beeman R.W."/>
            <person name="Lord J."/>
            <person name="Oppert B."/>
            <person name="Lorenzen M."/>
            <person name="Brown S."/>
            <person name="Wang L."/>
            <person name="Savard J."/>
            <person name="Tautz D."/>
            <person name="Richards S."/>
            <person name="Weinstock G."/>
            <person name="Gibbs R.A."/>
            <person name="Liu Y."/>
            <person name="Worley K."/>
            <person name="Weinstock G."/>
            <person name="Elsik C.G."/>
            <person name="Reese J.T."/>
            <person name="Elhaik E."/>
            <person name="Landan G."/>
            <person name="Graur D."/>
            <person name="Arensburger P."/>
            <person name="Atkinson P."/>
            <person name="Beeman R.W."/>
            <person name="Beidler J."/>
            <person name="Brown S.J."/>
            <person name="Demuth J.P."/>
            <person name="Drury D.W."/>
            <person name="Du Y.Z."/>
            <person name="Fujiwara H."/>
            <person name="Lorenzen M."/>
            <person name="Maselli V."/>
            <person name="Osanai M."/>
            <person name="Park Y."/>
            <person name="Robertson H.M."/>
            <person name="Tu Z."/>
            <person name="Wang J.J."/>
            <person name="Wang S."/>
            <person name="Richards S."/>
            <person name="Song H."/>
            <person name="Zhang L."/>
            <person name="Sodergren E."/>
            <person name="Werner D."/>
            <person name="Stanke M."/>
            <person name="Morgenstern B."/>
            <person name="Solovyev V."/>
            <person name="Kosarev P."/>
            <person name="Brown G."/>
            <person name="Chen H.C."/>
            <person name="Ermolaeva O."/>
            <person name="Hlavina W."/>
            <person name="Kapustin Y."/>
            <person name="Kiryutin B."/>
            <person name="Kitts P."/>
            <person name="Maglott D."/>
            <person name="Pruitt K."/>
            <person name="Sapojnikov V."/>
            <person name="Souvorov A."/>
            <person name="Mackey A.J."/>
            <person name="Waterhouse R.M."/>
            <person name="Wyder S."/>
            <person name="Zdobnov E.M."/>
            <person name="Zdobnov E.M."/>
            <person name="Wyder S."/>
            <person name="Kriventseva E.V."/>
            <person name="Kadowaki T."/>
            <person name="Bork P."/>
            <person name="Aranda M."/>
            <person name="Bao R."/>
            <person name="Beermann A."/>
            <person name="Berns N."/>
            <person name="Bolognesi R."/>
            <person name="Bonneton F."/>
            <person name="Bopp D."/>
            <person name="Brown S.J."/>
            <person name="Bucher G."/>
            <person name="Butts T."/>
            <person name="Chaumot A."/>
            <person name="Denell R.E."/>
            <person name="Ferrier D.E."/>
            <person name="Friedrich M."/>
            <person name="Gordon C.M."/>
            <person name="Jindra M."/>
            <person name="Klingler M."/>
            <person name="Lan Q."/>
            <person name="Lattorff H.M."/>
            <person name="Laudet V."/>
            <person name="von Levetsow C."/>
            <person name="Liu Z."/>
            <person name="Lutz R."/>
            <person name="Lynch J.A."/>
            <person name="da Fonseca R.N."/>
            <person name="Posnien N."/>
            <person name="Reuter R."/>
            <person name="Roth S."/>
            <person name="Savard J."/>
            <person name="Schinko J.B."/>
            <person name="Schmitt C."/>
            <person name="Schoppmeier M."/>
            <person name="Schroder R."/>
            <person name="Shippy T.D."/>
            <person name="Simonnet F."/>
            <person name="Marques-Souza H."/>
            <person name="Tautz D."/>
            <person name="Tomoyasu Y."/>
            <person name="Trauner J."/>
            <person name="Van der Zee M."/>
            <person name="Vervoort M."/>
            <person name="Wittkopp N."/>
            <person name="Wimmer E.A."/>
            <person name="Yang X."/>
            <person name="Jones A.K."/>
            <person name="Sattelle D.B."/>
            <person name="Ebert P.R."/>
            <person name="Nelson D."/>
            <person name="Scott J.G."/>
            <person name="Beeman R.W."/>
            <person name="Muthukrishnan S."/>
            <person name="Kramer K.J."/>
            <person name="Arakane Y."/>
            <person name="Beeman R.W."/>
            <person name="Zhu Q."/>
            <person name="Hogenkamp D."/>
            <person name="Dixit R."/>
            <person name="Oppert B."/>
            <person name="Jiang H."/>
            <person name="Zou Z."/>
            <person name="Marshall J."/>
            <person name="Elpidina E."/>
            <person name="Vinokurov K."/>
            <person name="Oppert C."/>
            <person name="Zou Z."/>
            <person name="Evans J."/>
            <person name="Lu Z."/>
            <person name="Zhao P."/>
            <person name="Sumathipala N."/>
            <person name="Altincicek B."/>
            <person name="Vilcinskas A."/>
            <person name="Williams M."/>
            <person name="Hultmark D."/>
            <person name="Hetru C."/>
            <person name="Jiang H."/>
            <person name="Grimmelikhuijzen C.J."/>
            <person name="Hauser F."/>
            <person name="Cazzamali G."/>
            <person name="Williamson M."/>
            <person name="Park Y."/>
            <person name="Li B."/>
            <person name="Tanaka Y."/>
            <person name="Predel R."/>
            <person name="Neupert S."/>
            <person name="Schachtner J."/>
            <person name="Verleyen P."/>
            <person name="Raible F."/>
            <person name="Bork P."/>
            <person name="Friedrich M."/>
            <person name="Walden K.K."/>
            <person name="Robertson H.M."/>
            <person name="Angeli S."/>
            <person name="Foret S."/>
            <person name="Bucher G."/>
            <person name="Schuetz S."/>
            <person name="Maleszka R."/>
            <person name="Wimmer E.A."/>
            <person name="Beeman R.W."/>
            <person name="Lorenzen M."/>
            <person name="Tomoyasu Y."/>
            <person name="Miller S.C."/>
            <person name="Grossmann D."/>
            <person name="Bucher G."/>
        </authorList>
    </citation>
    <scope>NUCLEOTIDE SEQUENCE [LARGE SCALE GENOMIC DNA]</scope>
    <source>
        <strain evidence="1 2">Georgia GA2</strain>
    </source>
</reference>
<dbReference type="AlphaFoldDB" id="D2A5F0"/>
<gene>
    <name evidence="1" type="primary">GLEAN_15186</name>
    <name evidence="1" type="ORF">TcasGA2_TC015186</name>
</gene>
<reference evidence="1 2" key="2">
    <citation type="journal article" date="2010" name="Nucleic Acids Res.">
        <title>BeetleBase in 2010: revisions to provide comprehensive genomic information for Tribolium castaneum.</title>
        <authorList>
            <person name="Kim H.S."/>
            <person name="Murphy T."/>
            <person name="Xia J."/>
            <person name="Caragea D."/>
            <person name="Park Y."/>
            <person name="Beeman R.W."/>
            <person name="Lorenzen M.D."/>
            <person name="Butcher S."/>
            <person name="Manak J.R."/>
            <person name="Brown S.J."/>
        </authorList>
    </citation>
    <scope>GENOME REANNOTATION</scope>
    <source>
        <strain evidence="1 2">Georgia GA2</strain>
    </source>
</reference>